<dbReference type="GO" id="GO:0005770">
    <property type="term" value="C:late endosome"/>
    <property type="evidence" value="ECO:0007669"/>
    <property type="project" value="TreeGrafter"/>
</dbReference>
<protein>
    <recommendedName>
        <fullName evidence="2">Protein kinase domain-containing protein</fullName>
    </recommendedName>
</protein>
<proteinExistence type="predicted"/>
<sequence>MNAAPHVMPPLRIYHSDKSVFLMQRYLFSSLSQSVSTRPFLTMVEKIWIAWQILRGVEQVHALGLCHGNIRPSNVLLTSWHWVFLVDHAPYKPTFLPPDDPADFSMLFDTDGRRSAYLAPERFVDGGAAARGEPAWEQLTPAMDIFSAGCTIAELFLDGQPLFTYSKVSCVFGGELELGAGISCVDDWCALTKNAELL</sequence>
<keyword evidence="4" id="KW-1185">Reference proteome</keyword>
<name>A0AAD9MK60_PROWI</name>
<reference evidence="3" key="1">
    <citation type="submission" date="2021-01" db="EMBL/GenBank/DDBJ databases">
        <authorList>
            <person name="Eckstrom K.M.E."/>
        </authorList>
    </citation>
    <scope>NUCLEOTIDE SEQUENCE</scope>
    <source>
        <strain evidence="3">UVCC 0001</strain>
    </source>
</reference>
<dbReference type="GO" id="GO:0016236">
    <property type="term" value="P:macroautophagy"/>
    <property type="evidence" value="ECO:0007669"/>
    <property type="project" value="InterPro"/>
</dbReference>
<organism evidence="3 4">
    <name type="scientific">Prototheca wickerhamii</name>
    <dbReference type="NCBI Taxonomy" id="3111"/>
    <lineage>
        <taxon>Eukaryota</taxon>
        <taxon>Viridiplantae</taxon>
        <taxon>Chlorophyta</taxon>
        <taxon>core chlorophytes</taxon>
        <taxon>Trebouxiophyceae</taxon>
        <taxon>Chlorellales</taxon>
        <taxon>Chlorellaceae</taxon>
        <taxon>Prototheca</taxon>
    </lineage>
</organism>
<dbReference type="InterPro" id="IPR011009">
    <property type="entry name" value="Kinase-like_dom_sf"/>
</dbReference>
<dbReference type="PROSITE" id="PS50011">
    <property type="entry name" value="PROTEIN_KINASE_DOM"/>
    <property type="match status" value="1"/>
</dbReference>
<dbReference type="PANTHER" id="PTHR17583">
    <property type="entry name" value="PHOSPHOINOSITIDE 3-KINASE REGULATORY SUBUNIT 4"/>
    <property type="match status" value="1"/>
</dbReference>
<comment type="caution">
    <text evidence="3">The sequence shown here is derived from an EMBL/GenBank/DDBJ whole genome shotgun (WGS) entry which is preliminary data.</text>
</comment>
<dbReference type="PANTHER" id="PTHR17583:SF0">
    <property type="entry name" value="PHOSPHOINOSITIDE 3-KINASE REGULATORY SUBUNIT 4"/>
    <property type="match status" value="1"/>
</dbReference>
<dbReference type="SUPFAM" id="SSF56112">
    <property type="entry name" value="Protein kinase-like (PK-like)"/>
    <property type="match status" value="1"/>
</dbReference>
<dbReference type="AlphaFoldDB" id="A0AAD9MK60"/>
<evidence type="ECO:0000259" key="2">
    <source>
        <dbReference type="PROSITE" id="PS50011"/>
    </source>
</evidence>
<gene>
    <name evidence="3" type="ORF">QBZ16_004380</name>
</gene>
<dbReference type="EMBL" id="JASFZW010000006">
    <property type="protein sequence ID" value="KAK2077535.1"/>
    <property type="molecule type" value="Genomic_DNA"/>
</dbReference>
<dbReference type="Proteomes" id="UP001255856">
    <property type="component" value="Unassembled WGS sequence"/>
</dbReference>
<dbReference type="InterPro" id="IPR045162">
    <property type="entry name" value="Vps15-like"/>
</dbReference>
<accession>A0AAD9MK60</accession>
<keyword evidence="1" id="KW-0853">WD repeat</keyword>
<evidence type="ECO:0000256" key="1">
    <source>
        <dbReference type="ARBA" id="ARBA00022574"/>
    </source>
</evidence>
<dbReference type="GO" id="GO:0071561">
    <property type="term" value="C:nucleus-vacuole junction"/>
    <property type="evidence" value="ECO:0007669"/>
    <property type="project" value="TreeGrafter"/>
</dbReference>
<dbReference type="GO" id="GO:0006623">
    <property type="term" value="P:protein targeting to vacuole"/>
    <property type="evidence" value="ECO:0007669"/>
    <property type="project" value="TreeGrafter"/>
</dbReference>
<evidence type="ECO:0000313" key="3">
    <source>
        <dbReference type="EMBL" id="KAK2077535.1"/>
    </source>
</evidence>
<dbReference type="GO" id="GO:0045324">
    <property type="term" value="P:late endosome to vacuole transport"/>
    <property type="evidence" value="ECO:0007669"/>
    <property type="project" value="InterPro"/>
</dbReference>
<dbReference type="InterPro" id="IPR000719">
    <property type="entry name" value="Prot_kinase_dom"/>
</dbReference>
<dbReference type="GO" id="GO:0005524">
    <property type="term" value="F:ATP binding"/>
    <property type="evidence" value="ECO:0007669"/>
    <property type="project" value="InterPro"/>
</dbReference>
<dbReference type="GO" id="GO:0034272">
    <property type="term" value="C:phosphatidylinositol 3-kinase complex, class III, type II"/>
    <property type="evidence" value="ECO:0007669"/>
    <property type="project" value="TreeGrafter"/>
</dbReference>
<dbReference type="Gene3D" id="1.10.510.10">
    <property type="entry name" value="Transferase(Phosphotransferase) domain 1"/>
    <property type="match status" value="1"/>
</dbReference>
<dbReference type="GO" id="GO:0034271">
    <property type="term" value="C:phosphatidylinositol 3-kinase complex, class III, type I"/>
    <property type="evidence" value="ECO:0007669"/>
    <property type="project" value="TreeGrafter"/>
</dbReference>
<dbReference type="GO" id="GO:0004674">
    <property type="term" value="F:protein serine/threonine kinase activity"/>
    <property type="evidence" value="ECO:0007669"/>
    <property type="project" value="InterPro"/>
</dbReference>
<evidence type="ECO:0000313" key="4">
    <source>
        <dbReference type="Proteomes" id="UP001255856"/>
    </source>
</evidence>
<feature type="domain" description="Protein kinase" evidence="2">
    <location>
        <begin position="1"/>
        <end position="198"/>
    </location>
</feature>
<dbReference type="Pfam" id="PF00069">
    <property type="entry name" value="Pkinase"/>
    <property type="match status" value="1"/>
</dbReference>